<gene>
    <name evidence="1" type="ORF">A2970_01085</name>
</gene>
<dbReference type="AlphaFoldDB" id="A0A1F7JA87"/>
<evidence type="ECO:0000313" key="2">
    <source>
        <dbReference type="Proteomes" id="UP000178857"/>
    </source>
</evidence>
<evidence type="ECO:0000313" key="1">
    <source>
        <dbReference type="EMBL" id="OGK52531.1"/>
    </source>
</evidence>
<proteinExistence type="predicted"/>
<protein>
    <submittedName>
        <fullName evidence="1">Uncharacterized protein</fullName>
    </submittedName>
</protein>
<dbReference type="EMBL" id="MGAT01000021">
    <property type="protein sequence ID" value="OGK52531.1"/>
    <property type="molecule type" value="Genomic_DNA"/>
</dbReference>
<dbReference type="Proteomes" id="UP000178857">
    <property type="component" value="Unassembled WGS sequence"/>
</dbReference>
<sequence>MFHELNSKEAESSIKDKTLRAWRSFLIAIGRVDAAKEEADKIDSYGYVENRRYENVLTVDSEQEFIAALKKAGATSVEAQVYVTKDKSKENLGAYAVYNHDVTFVAALPGFKNVRYPVSFDKHRSPDEADYLPITDTLALRTYLTAGQSLINLKMGFPNILTSLLTSNKGIKFDGNYYYDMVQTAMNRKVHAWK</sequence>
<comment type="caution">
    <text evidence="1">The sequence shown here is derived from an EMBL/GenBank/DDBJ whole genome shotgun (WGS) entry which is preliminary data.</text>
</comment>
<name>A0A1F7JA87_9BACT</name>
<reference evidence="1 2" key="1">
    <citation type="journal article" date="2016" name="Nat. Commun.">
        <title>Thousands of microbial genomes shed light on interconnected biogeochemical processes in an aquifer system.</title>
        <authorList>
            <person name="Anantharaman K."/>
            <person name="Brown C.T."/>
            <person name="Hug L.A."/>
            <person name="Sharon I."/>
            <person name="Castelle C.J."/>
            <person name="Probst A.J."/>
            <person name="Thomas B.C."/>
            <person name="Singh A."/>
            <person name="Wilkins M.J."/>
            <person name="Karaoz U."/>
            <person name="Brodie E.L."/>
            <person name="Williams K.H."/>
            <person name="Hubbard S.S."/>
            <person name="Banfield J.F."/>
        </authorList>
    </citation>
    <scope>NUCLEOTIDE SEQUENCE [LARGE SCALE GENOMIC DNA]</scope>
</reference>
<accession>A0A1F7JA87</accession>
<dbReference type="STRING" id="1802069.A2970_01085"/>
<organism evidence="1 2">
    <name type="scientific">Candidatus Roizmanbacteria bacterium RIFCSPLOWO2_01_FULL_44_13</name>
    <dbReference type="NCBI Taxonomy" id="1802069"/>
    <lineage>
        <taxon>Bacteria</taxon>
        <taxon>Candidatus Roizmaniibacteriota</taxon>
    </lineage>
</organism>